<dbReference type="KEGG" id="obj:EIO64_03560"/>
<sequence length="112" mass="13101">MLKFDVTKRIKDLCNAYSWTYYRLAKESDITYSTLSAMLNKGTIPSIPTLEKICKGFNISLSQFFAEDESVALMTFPQKEYLARWETLTQENRMCVDKFIDFLKAKQSETDR</sequence>
<dbReference type="SMART" id="SM00530">
    <property type="entry name" value="HTH_XRE"/>
    <property type="match status" value="1"/>
</dbReference>
<dbReference type="Proteomes" id="UP000298642">
    <property type="component" value="Chromosome"/>
</dbReference>
<accession>A0A856HXA2</accession>
<gene>
    <name evidence="2" type="ORF">EIO64_03560</name>
</gene>
<evidence type="ECO:0000259" key="1">
    <source>
        <dbReference type="PROSITE" id="PS50943"/>
    </source>
</evidence>
<dbReference type="PROSITE" id="PS50943">
    <property type="entry name" value="HTH_CROC1"/>
    <property type="match status" value="1"/>
</dbReference>
<dbReference type="Gene3D" id="1.10.260.40">
    <property type="entry name" value="lambda repressor-like DNA-binding domains"/>
    <property type="match status" value="1"/>
</dbReference>
<protein>
    <submittedName>
        <fullName evidence="2">Helix-turn-helix domain-containing protein</fullName>
    </submittedName>
</protein>
<dbReference type="RefSeq" id="WP_158629688.1">
    <property type="nucleotide sequence ID" value="NZ_CP034413.3"/>
</dbReference>
<name>A0A856HXA2_9FIRM</name>
<dbReference type="InterPro" id="IPR010982">
    <property type="entry name" value="Lambda_DNA-bd_dom_sf"/>
</dbReference>
<feature type="domain" description="HTH cro/C1-type" evidence="1">
    <location>
        <begin position="10"/>
        <end position="64"/>
    </location>
</feature>
<dbReference type="EMBL" id="CP034413">
    <property type="protein sequence ID" value="QCI58420.2"/>
    <property type="molecule type" value="Genomic_DNA"/>
</dbReference>
<evidence type="ECO:0000313" key="2">
    <source>
        <dbReference type="EMBL" id="QCI58420.2"/>
    </source>
</evidence>
<dbReference type="AlphaFoldDB" id="A0A856HXA2"/>
<dbReference type="GO" id="GO:0003677">
    <property type="term" value="F:DNA binding"/>
    <property type="evidence" value="ECO:0007669"/>
    <property type="project" value="InterPro"/>
</dbReference>
<evidence type="ECO:0000313" key="3">
    <source>
        <dbReference type="Proteomes" id="UP000298642"/>
    </source>
</evidence>
<dbReference type="CDD" id="cd00093">
    <property type="entry name" value="HTH_XRE"/>
    <property type="match status" value="1"/>
</dbReference>
<proteinExistence type="predicted"/>
<organism evidence="2 3">
    <name type="scientific">Dysosmobacter welbionis</name>
    <dbReference type="NCBI Taxonomy" id="2093857"/>
    <lineage>
        <taxon>Bacteria</taxon>
        <taxon>Bacillati</taxon>
        <taxon>Bacillota</taxon>
        <taxon>Clostridia</taxon>
        <taxon>Eubacteriales</taxon>
        <taxon>Oscillospiraceae</taxon>
        <taxon>Dysosmobacter</taxon>
    </lineage>
</organism>
<reference evidence="3" key="1">
    <citation type="submission" date="2018-12" db="EMBL/GenBank/DDBJ databases">
        <title>Dusodibacter welbiota gen. nov., sp. nov., isolated from human faeces and emended description of the Oscillibacter genus.</title>
        <authorList>
            <person name="Le Roy T."/>
            <person name="Van der Smissen P."/>
            <person name="Delzenne N."/>
            <person name="Muccioli G."/>
            <person name="Collet J.F."/>
            <person name="Cani P.D."/>
        </authorList>
    </citation>
    <scope>NUCLEOTIDE SEQUENCE [LARGE SCALE GENOMIC DNA]</scope>
    <source>
        <strain evidence="3">J115</strain>
    </source>
</reference>
<dbReference type="GeneID" id="89523249"/>
<dbReference type="Pfam" id="PF01381">
    <property type="entry name" value="HTH_3"/>
    <property type="match status" value="1"/>
</dbReference>
<dbReference type="SUPFAM" id="SSF47413">
    <property type="entry name" value="lambda repressor-like DNA-binding domains"/>
    <property type="match status" value="1"/>
</dbReference>
<keyword evidence="3" id="KW-1185">Reference proteome</keyword>
<dbReference type="InterPro" id="IPR001387">
    <property type="entry name" value="Cro/C1-type_HTH"/>
</dbReference>